<organism evidence="2 3">
    <name type="scientific">Gloeobacter kilaueensis (strain ATCC BAA-2537 / CCAP 1431/1 / ULC 316 / JS1)</name>
    <dbReference type="NCBI Taxonomy" id="1183438"/>
    <lineage>
        <taxon>Bacteria</taxon>
        <taxon>Bacillati</taxon>
        <taxon>Cyanobacteriota</taxon>
        <taxon>Cyanophyceae</taxon>
        <taxon>Gloeobacterales</taxon>
        <taxon>Gloeobacteraceae</taxon>
        <taxon>Gloeobacter</taxon>
    </lineage>
</organism>
<dbReference type="OrthoDB" id="119963at2"/>
<keyword evidence="3" id="KW-1185">Reference proteome</keyword>
<protein>
    <recommendedName>
        <fullName evidence="1">Microcin J25-processing protein McjB C-terminal domain-containing protein</fullName>
    </recommendedName>
</protein>
<evidence type="ECO:0000259" key="1">
    <source>
        <dbReference type="Pfam" id="PF13471"/>
    </source>
</evidence>
<dbReference type="Proteomes" id="UP000017396">
    <property type="component" value="Chromosome"/>
</dbReference>
<dbReference type="InterPro" id="IPR032708">
    <property type="entry name" value="McjB_C"/>
</dbReference>
<dbReference type="HOGENOM" id="CLU_1882805_0_0_3"/>
<reference evidence="2 3" key="1">
    <citation type="journal article" date="2013" name="PLoS ONE">
        <title>Cultivation and Complete Genome Sequencing of Gloeobacter kilaueensis sp. nov., from a Lava Cave in Kilauea Caldera, Hawai'i.</title>
        <authorList>
            <person name="Saw J.H."/>
            <person name="Schatz M."/>
            <person name="Brown M.V."/>
            <person name="Kunkel D.D."/>
            <person name="Foster J.S."/>
            <person name="Shick H."/>
            <person name="Christensen S."/>
            <person name="Hou S."/>
            <person name="Wan X."/>
            <person name="Donachie S.P."/>
        </authorList>
    </citation>
    <scope>NUCLEOTIDE SEQUENCE [LARGE SCALE GENOMIC DNA]</scope>
    <source>
        <strain evidence="3">JS</strain>
    </source>
</reference>
<dbReference type="Pfam" id="PF13471">
    <property type="entry name" value="Transglut_core3"/>
    <property type="match status" value="1"/>
</dbReference>
<evidence type="ECO:0000313" key="3">
    <source>
        <dbReference type="Proteomes" id="UP000017396"/>
    </source>
</evidence>
<dbReference type="eggNOG" id="ENOG502ZPQ6">
    <property type="taxonomic scope" value="Bacteria"/>
</dbReference>
<proteinExistence type="predicted"/>
<dbReference type="RefSeq" id="WP_023174529.1">
    <property type="nucleotide sequence ID" value="NC_022600.1"/>
</dbReference>
<dbReference type="InterPro" id="IPR053521">
    <property type="entry name" value="McjB-like"/>
</dbReference>
<name>U5QNN1_GLOK1</name>
<accession>U5QNN1</accession>
<dbReference type="NCBIfam" id="NF033537">
    <property type="entry name" value="lasso_biosyn_B2"/>
    <property type="match status" value="1"/>
</dbReference>
<dbReference type="STRING" id="1183438.GKIL_3034"/>
<feature type="domain" description="Microcin J25-processing protein McjB C-terminal" evidence="1">
    <location>
        <begin position="27"/>
        <end position="121"/>
    </location>
</feature>
<gene>
    <name evidence="2" type="ORF">GKIL_3034</name>
</gene>
<evidence type="ECO:0000313" key="2">
    <source>
        <dbReference type="EMBL" id="AGY59280.1"/>
    </source>
</evidence>
<dbReference type="AlphaFoldDB" id="U5QNN1"/>
<dbReference type="KEGG" id="glj:GKIL_3034"/>
<sequence length="135" mass="15046">MSVRNRLECWYLRAWALLALGRVDRRLHALAVAALAEAEPVFPLPALSDHQLQQIHRRSAALAWAARYHPAQARCLHRSIALYGWLRAQGIAARLQIGWAGALGHAWVCYGECVLNDAADVASRTPPLLKLPRQI</sequence>
<dbReference type="EMBL" id="CP003587">
    <property type="protein sequence ID" value="AGY59280.1"/>
    <property type="molecule type" value="Genomic_DNA"/>
</dbReference>